<dbReference type="Pfam" id="PF00085">
    <property type="entry name" value="Thioredoxin"/>
    <property type="match status" value="1"/>
</dbReference>
<feature type="signal peptide" evidence="8">
    <location>
        <begin position="1"/>
        <end position="21"/>
    </location>
</feature>
<dbReference type="SUPFAM" id="SSF52833">
    <property type="entry name" value="Thioredoxin-like"/>
    <property type="match status" value="1"/>
</dbReference>
<evidence type="ECO:0000313" key="12">
    <source>
        <dbReference type="Proteomes" id="UP000728185"/>
    </source>
</evidence>
<keyword evidence="7" id="KW-1133">Transmembrane helix</keyword>
<dbReference type="Proteomes" id="UP000728185">
    <property type="component" value="Unassembled WGS sequence"/>
</dbReference>
<evidence type="ECO:0000256" key="7">
    <source>
        <dbReference type="SAM" id="Phobius"/>
    </source>
</evidence>
<dbReference type="InterPro" id="IPR052448">
    <property type="entry name" value="DnaJ_C16_autophagy_reg"/>
</dbReference>
<dbReference type="InterPro" id="IPR036869">
    <property type="entry name" value="J_dom_sf"/>
</dbReference>
<protein>
    <recommendedName>
        <fullName evidence="2">DnaJ homolog subfamily C member 16</fullName>
    </recommendedName>
    <alternativeName>
        <fullName evidence="5">Endoplasmic reticulum DNA J domain-containing protein 8</fullName>
    </alternativeName>
</protein>
<comment type="subcellular location">
    <subcellularLocation>
        <location evidence="1">Endoplasmic reticulum membrane</location>
        <topology evidence="1">Single-pass type IV membrane protein</topology>
    </subcellularLocation>
</comment>
<evidence type="ECO:0000256" key="6">
    <source>
        <dbReference type="SAM" id="MobiDB-lite"/>
    </source>
</evidence>
<dbReference type="PANTHER" id="PTHR44303">
    <property type="entry name" value="DNAJ HOMOLOG SUBFAMILY C MEMBER 16"/>
    <property type="match status" value="1"/>
</dbReference>
<feature type="region of interest" description="Disordered" evidence="6">
    <location>
        <begin position="679"/>
        <end position="702"/>
    </location>
</feature>
<dbReference type="AlphaFoldDB" id="A0A8E0RVF9"/>
<evidence type="ECO:0000259" key="10">
    <source>
        <dbReference type="PROSITE" id="PS51352"/>
    </source>
</evidence>
<dbReference type="CDD" id="cd06257">
    <property type="entry name" value="DnaJ"/>
    <property type="match status" value="1"/>
</dbReference>
<dbReference type="InterPro" id="IPR036249">
    <property type="entry name" value="Thioredoxin-like_sf"/>
</dbReference>
<dbReference type="Pfam" id="PF00226">
    <property type="entry name" value="DnaJ"/>
    <property type="match status" value="1"/>
</dbReference>
<dbReference type="EMBL" id="LUCM01004046">
    <property type="protein sequence ID" value="KAA0194926.1"/>
    <property type="molecule type" value="Genomic_DNA"/>
</dbReference>
<evidence type="ECO:0000256" key="2">
    <source>
        <dbReference type="ARBA" id="ARBA00020921"/>
    </source>
</evidence>
<dbReference type="GO" id="GO:0006914">
    <property type="term" value="P:autophagy"/>
    <property type="evidence" value="ECO:0007669"/>
    <property type="project" value="UniProtKB-KW"/>
</dbReference>
<evidence type="ECO:0000256" key="8">
    <source>
        <dbReference type="SAM" id="SignalP"/>
    </source>
</evidence>
<keyword evidence="3" id="KW-0072">Autophagy</keyword>
<dbReference type="Gene3D" id="1.10.287.110">
    <property type="entry name" value="DnaJ domain"/>
    <property type="match status" value="1"/>
</dbReference>
<keyword evidence="7" id="KW-0812">Transmembrane</keyword>
<evidence type="ECO:0000259" key="9">
    <source>
        <dbReference type="PROSITE" id="PS50076"/>
    </source>
</evidence>
<dbReference type="PRINTS" id="PR00625">
    <property type="entry name" value="JDOMAIN"/>
</dbReference>
<dbReference type="PROSITE" id="PS00636">
    <property type="entry name" value="DNAJ_1"/>
    <property type="match status" value="1"/>
</dbReference>
<dbReference type="OrthoDB" id="10065037at2759"/>
<evidence type="ECO:0000256" key="4">
    <source>
        <dbReference type="ARBA" id="ARBA00035002"/>
    </source>
</evidence>
<feature type="compositionally biased region" description="Basic and acidic residues" evidence="6">
    <location>
        <begin position="679"/>
        <end position="699"/>
    </location>
</feature>
<proteinExistence type="predicted"/>
<feature type="transmembrane region" description="Helical" evidence="7">
    <location>
        <begin position="646"/>
        <end position="667"/>
    </location>
</feature>
<feature type="domain" description="Thioredoxin" evidence="10">
    <location>
        <begin position="117"/>
        <end position="235"/>
    </location>
</feature>
<dbReference type="PROSITE" id="PS51352">
    <property type="entry name" value="THIOREDOXIN_2"/>
    <property type="match status" value="1"/>
</dbReference>
<evidence type="ECO:0000256" key="1">
    <source>
        <dbReference type="ARBA" id="ARBA00004163"/>
    </source>
</evidence>
<gene>
    <name evidence="11" type="ORF">FBUS_04760</name>
</gene>
<sequence length="960" mass="108497">MPTHGVIYPLLILILSGLTSCDHYKTLQVSKSASTSEIRSAYRRLAKKLHPDVNSSPDADRKFIELNEAYEVLSNDEKRRQYDQFGTVTSDSTGRTRKGAQYRHFHHFGDLFEFFSGFPGGHSFSPNVLDLDFQSYRLTHLPLTRSIPLMIFGYSDFCPPCHRIQPLWSQLADELTPMGVSFASVNLERDGSLRDELRILHVPSIIVVIDGKVTYFTQSGFSPNSLIEALRTALLRSNPSQSKAVPSFLSTTVDTPLIQTVRNWAEFQKPFHCEWRRDSRPRMLLFKPLEVPSLRYILAAFRAADFVAAGFVNTEDESSRELLDRFGLSPIEESLLIFHEDADRPVFEISAPKLSPDRLDQAIRSYSQLTVPRIYSTSRLLDLCPTDGSAPTNPYASESELRRNNEATHGQYKSHHSHRHVCLVLLLHSRLASLEDDRGHADLWINMLREVVPYARAELHHTYRGSLINQFQPVHLYIDRQSAWLRQLVSHNNRVDDGKSGQIDLTHPGYIGRLIILWRLSSRQTAVHLLPPDSYAHPATAFPLSAPLPARSPLSGGHITRMRRELVSNLVQIIRPVATFAKGDFLTADVGTPSGRWHVTTDLIVEELVVDELATPVWLRMRRKLRKYWEDASNWLSDFINEPTSFFLSTSVLMIILFVFSLSRIIFDASLAERRRIDGNADNKSPSEEKNKSMAENRPRTPLSQAPVVSLNSLTYDQLVLNAPKGHQLLVLCVRGGGVSAAQDDRLCKRFSRITAHCVGSRIQCAQMSLERYGGWLAKLLQHTRGGLPVRVRRDHDELNQSTFPGTIFINLANCVGTVIAVNGSRRYFSLYHPVLHRVDSSAESDSSDTLTSDTEANRLTVNKDQEFDAAAEQSGPGLRRRRIFAHAFGLDSDDDIDPGQLSMYDSSDNKSHRSGHRTNEVLLESELLDGLLNWLDRLFEGSLARHQLVDWPANMRGDD</sequence>
<dbReference type="Gene3D" id="3.40.30.10">
    <property type="entry name" value="Glutaredoxin"/>
    <property type="match status" value="1"/>
</dbReference>
<name>A0A8E0RVF9_9TREM</name>
<comment type="function">
    <text evidence="4">Plays an important role in regulating the size of autophagosomes during the formation process.</text>
</comment>
<dbReference type="SMART" id="SM00271">
    <property type="entry name" value="DnaJ"/>
    <property type="match status" value="1"/>
</dbReference>
<feature type="chain" id="PRO_5034337107" description="DnaJ homolog subfamily C member 16" evidence="8">
    <location>
        <begin position="22"/>
        <end position="960"/>
    </location>
</feature>
<dbReference type="PROSITE" id="PS50076">
    <property type="entry name" value="DNAJ_2"/>
    <property type="match status" value="1"/>
</dbReference>
<accession>A0A8E0RVF9</accession>
<reference evidence="11" key="1">
    <citation type="submission" date="2019-05" db="EMBL/GenBank/DDBJ databases">
        <title>Annotation for the trematode Fasciolopsis buski.</title>
        <authorList>
            <person name="Choi Y.-J."/>
        </authorList>
    </citation>
    <scope>NUCLEOTIDE SEQUENCE</scope>
    <source>
        <strain evidence="11">HT</strain>
        <tissue evidence="11">Whole worm</tissue>
    </source>
</reference>
<keyword evidence="12" id="KW-1185">Reference proteome</keyword>
<organism evidence="11 12">
    <name type="scientific">Fasciolopsis buskii</name>
    <dbReference type="NCBI Taxonomy" id="27845"/>
    <lineage>
        <taxon>Eukaryota</taxon>
        <taxon>Metazoa</taxon>
        <taxon>Spiralia</taxon>
        <taxon>Lophotrochozoa</taxon>
        <taxon>Platyhelminthes</taxon>
        <taxon>Trematoda</taxon>
        <taxon>Digenea</taxon>
        <taxon>Plagiorchiida</taxon>
        <taxon>Echinostomata</taxon>
        <taxon>Echinostomatoidea</taxon>
        <taxon>Fasciolidae</taxon>
        <taxon>Fasciolopsis</taxon>
    </lineage>
</organism>
<feature type="domain" description="J" evidence="9">
    <location>
        <begin position="22"/>
        <end position="86"/>
    </location>
</feature>
<evidence type="ECO:0000256" key="3">
    <source>
        <dbReference type="ARBA" id="ARBA00023006"/>
    </source>
</evidence>
<comment type="caution">
    <text evidence="11">The sequence shown here is derived from an EMBL/GenBank/DDBJ whole genome shotgun (WGS) entry which is preliminary data.</text>
</comment>
<dbReference type="GO" id="GO:0005789">
    <property type="term" value="C:endoplasmic reticulum membrane"/>
    <property type="evidence" value="ECO:0007669"/>
    <property type="project" value="UniProtKB-SubCell"/>
</dbReference>
<dbReference type="InterPro" id="IPR018253">
    <property type="entry name" value="DnaJ_domain_CS"/>
</dbReference>
<keyword evidence="7" id="KW-0472">Membrane</keyword>
<evidence type="ECO:0000313" key="11">
    <source>
        <dbReference type="EMBL" id="KAA0194926.1"/>
    </source>
</evidence>
<dbReference type="InterPro" id="IPR013766">
    <property type="entry name" value="Thioredoxin_domain"/>
</dbReference>
<dbReference type="PANTHER" id="PTHR44303:SF2">
    <property type="entry name" value="DNAJ HOMOLOG SUBFAMILY C MEMBER 16"/>
    <property type="match status" value="1"/>
</dbReference>
<keyword evidence="8" id="KW-0732">Signal</keyword>
<dbReference type="InterPro" id="IPR001623">
    <property type="entry name" value="DnaJ_domain"/>
</dbReference>
<evidence type="ECO:0000256" key="5">
    <source>
        <dbReference type="ARBA" id="ARBA00035043"/>
    </source>
</evidence>
<dbReference type="SUPFAM" id="SSF46565">
    <property type="entry name" value="Chaperone J-domain"/>
    <property type="match status" value="1"/>
</dbReference>